<proteinExistence type="predicted"/>
<sequence length="164" mass="18505">MSLFFVDYMVFVCCSTIGAIQIAAYIGNLRALLILRQRIASLVFGASILIGSAFWFFLSEERNINDTAGGLDANSQAVGFFLGALIGTILTLIISSVINFDLKFITNKDVDGLDALREQNYFLAIKDEYSRFRRNWRTYLAKQVTDLPKNIIYQLVTTIIVKLR</sequence>
<dbReference type="EMBL" id="UINC01207509">
    <property type="protein sequence ID" value="SVE29619.1"/>
    <property type="molecule type" value="Genomic_DNA"/>
</dbReference>
<keyword evidence="1" id="KW-1133">Transmembrane helix</keyword>
<keyword evidence="1" id="KW-0472">Membrane</keyword>
<name>A0A383CC38_9ZZZZ</name>
<evidence type="ECO:0000313" key="2">
    <source>
        <dbReference type="EMBL" id="SVE29619.1"/>
    </source>
</evidence>
<gene>
    <name evidence="2" type="ORF">METZ01_LOCUS482473</name>
</gene>
<evidence type="ECO:0000256" key="1">
    <source>
        <dbReference type="SAM" id="Phobius"/>
    </source>
</evidence>
<organism evidence="2">
    <name type="scientific">marine metagenome</name>
    <dbReference type="NCBI Taxonomy" id="408172"/>
    <lineage>
        <taxon>unclassified sequences</taxon>
        <taxon>metagenomes</taxon>
        <taxon>ecological metagenomes</taxon>
    </lineage>
</organism>
<feature type="transmembrane region" description="Helical" evidence="1">
    <location>
        <begin position="39"/>
        <end position="58"/>
    </location>
</feature>
<keyword evidence="1" id="KW-0812">Transmembrane</keyword>
<dbReference type="AlphaFoldDB" id="A0A383CC38"/>
<feature type="transmembrane region" description="Helical" evidence="1">
    <location>
        <begin position="6"/>
        <end position="27"/>
    </location>
</feature>
<protein>
    <submittedName>
        <fullName evidence="2">Uncharacterized protein</fullName>
    </submittedName>
</protein>
<accession>A0A383CC38</accession>
<reference evidence="2" key="1">
    <citation type="submission" date="2018-05" db="EMBL/GenBank/DDBJ databases">
        <authorList>
            <person name="Lanie J.A."/>
            <person name="Ng W.-L."/>
            <person name="Kazmierczak K.M."/>
            <person name="Andrzejewski T.M."/>
            <person name="Davidsen T.M."/>
            <person name="Wayne K.J."/>
            <person name="Tettelin H."/>
            <person name="Glass J.I."/>
            <person name="Rusch D."/>
            <person name="Podicherti R."/>
            <person name="Tsui H.-C.T."/>
            <person name="Winkler M.E."/>
        </authorList>
    </citation>
    <scope>NUCLEOTIDE SEQUENCE</scope>
</reference>
<feature type="transmembrane region" description="Helical" evidence="1">
    <location>
        <begin position="78"/>
        <end position="98"/>
    </location>
</feature>